<proteinExistence type="predicted"/>
<dbReference type="AlphaFoldDB" id="A0A1M5D4B1"/>
<reference evidence="1 2" key="1">
    <citation type="submission" date="2016-11" db="EMBL/GenBank/DDBJ databases">
        <authorList>
            <person name="Jaros S."/>
            <person name="Januszkiewicz K."/>
            <person name="Wedrychowicz H."/>
        </authorList>
    </citation>
    <scope>NUCLEOTIDE SEQUENCE [LARGE SCALE GENOMIC DNA]</scope>
    <source>
        <strain evidence="1 2">DSM 45408</strain>
    </source>
</reference>
<organism evidence="1 2">
    <name type="scientific">Geodermatophilus nigrescens</name>
    <dbReference type="NCBI Taxonomy" id="1070870"/>
    <lineage>
        <taxon>Bacteria</taxon>
        <taxon>Bacillati</taxon>
        <taxon>Actinomycetota</taxon>
        <taxon>Actinomycetes</taxon>
        <taxon>Geodermatophilales</taxon>
        <taxon>Geodermatophilaceae</taxon>
        <taxon>Geodermatophilus</taxon>
    </lineage>
</organism>
<keyword evidence="2" id="KW-1185">Reference proteome</keyword>
<dbReference type="STRING" id="1070870.SAMN05444351_0218"/>
<dbReference type="EMBL" id="FQVX01000001">
    <property type="protein sequence ID" value="SHF61879.1"/>
    <property type="molecule type" value="Genomic_DNA"/>
</dbReference>
<gene>
    <name evidence="1" type="ORF">SAMN05444351_0218</name>
</gene>
<accession>A0A1M5D4B1</accession>
<dbReference type="PROSITE" id="PS51257">
    <property type="entry name" value="PROKAR_LIPOPROTEIN"/>
    <property type="match status" value="1"/>
</dbReference>
<dbReference type="Proteomes" id="UP000184471">
    <property type="component" value="Unassembled WGS sequence"/>
</dbReference>
<name>A0A1M5D4B1_9ACTN</name>
<evidence type="ECO:0000313" key="1">
    <source>
        <dbReference type="EMBL" id="SHF61879.1"/>
    </source>
</evidence>
<sequence>MLRGVSFLLGSTWLALHVFVAEHGSLLMAAAACGIAPSGALLRRRVAA</sequence>
<protein>
    <submittedName>
        <fullName evidence="1">Uncharacterized protein</fullName>
    </submittedName>
</protein>
<evidence type="ECO:0000313" key="2">
    <source>
        <dbReference type="Proteomes" id="UP000184471"/>
    </source>
</evidence>